<dbReference type="EMBL" id="QNRM01000003">
    <property type="protein sequence ID" value="RBP21098.1"/>
    <property type="molecule type" value="Genomic_DNA"/>
</dbReference>
<gene>
    <name evidence="1" type="ORF">DFP87_103344</name>
</gene>
<comment type="caution">
    <text evidence="1">The sequence shown here is derived from an EMBL/GenBank/DDBJ whole genome shotgun (WGS) entry which is preliminary data.</text>
</comment>
<evidence type="ECO:0000313" key="1">
    <source>
        <dbReference type="EMBL" id="RBP21098.1"/>
    </source>
</evidence>
<organism evidence="1 2">
    <name type="scientific">Achromobacter marplatensis</name>
    <dbReference type="NCBI Taxonomy" id="470868"/>
    <lineage>
        <taxon>Bacteria</taxon>
        <taxon>Pseudomonadati</taxon>
        <taxon>Pseudomonadota</taxon>
        <taxon>Betaproteobacteria</taxon>
        <taxon>Burkholderiales</taxon>
        <taxon>Alcaligenaceae</taxon>
        <taxon>Achromobacter</taxon>
    </lineage>
</organism>
<name>A0ABX9GC40_9BURK</name>
<accession>A0ABX9GC40</accession>
<dbReference type="Proteomes" id="UP000252124">
    <property type="component" value="Unassembled WGS sequence"/>
</dbReference>
<keyword evidence="2" id="KW-1185">Reference proteome</keyword>
<dbReference type="RefSeq" id="WP_088588668.1">
    <property type="nucleotide sequence ID" value="NZ_CADIJU010000003.1"/>
</dbReference>
<proteinExistence type="predicted"/>
<evidence type="ECO:0000313" key="2">
    <source>
        <dbReference type="Proteomes" id="UP000252124"/>
    </source>
</evidence>
<protein>
    <submittedName>
        <fullName evidence="1">Uncharacterized protein</fullName>
    </submittedName>
</protein>
<reference evidence="1 2" key="1">
    <citation type="submission" date="2018-06" db="EMBL/GenBank/DDBJ databases">
        <title>Genomic Encyclopedia of Type Strains, Phase III (KMG-III): the genomes of soil and plant-associated and newly described type strains.</title>
        <authorList>
            <person name="Whitman W."/>
        </authorList>
    </citation>
    <scope>NUCLEOTIDE SEQUENCE [LARGE SCALE GENOMIC DNA]</scope>
    <source>
        <strain evidence="1 2">CECT 7342</strain>
    </source>
</reference>
<dbReference type="GeneID" id="99730550"/>
<sequence>MTLPTLSVLIHTPANSGAKSRLVEVGESLALPAGQPTHGHYYVKRLAPSMRLLTWQREGSRFDLSRTGGIRVWTGRELAASECAHECQAQSALPLEPDDVAYLEAFLLLQNRSWNDLNAAEDESAHDAHTR</sequence>